<dbReference type="SUPFAM" id="SSF47336">
    <property type="entry name" value="ACP-like"/>
    <property type="match status" value="1"/>
</dbReference>
<accession>A0ABQ3ZDC4</accession>
<dbReference type="InterPro" id="IPR009081">
    <property type="entry name" value="PP-bd_ACP"/>
</dbReference>
<dbReference type="EMBL" id="BOML01000089">
    <property type="protein sequence ID" value="GIE07801.1"/>
    <property type="molecule type" value="Genomic_DNA"/>
</dbReference>
<sequence>MTQPLSQEQVTANLIAFVRERFLSGDPQGELTETTPLLEWGILNSLNTATLIGYVREELGTAIPLSKVTATTFRDVRSISAMLYEAGEAASA</sequence>
<dbReference type="Gene3D" id="1.10.1200.10">
    <property type="entry name" value="ACP-like"/>
    <property type="match status" value="1"/>
</dbReference>
<gene>
    <name evidence="2" type="ORF">Adu01nite_91510</name>
</gene>
<name>A0ABQ3ZDC4_9ACTN</name>
<dbReference type="Pfam" id="PF00550">
    <property type="entry name" value="PP-binding"/>
    <property type="match status" value="1"/>
</dbReference>
<evidence type="ECO:0000259" key="1">
    <source>
        <dbReference type="PROSITE" id="PS50075"/>
    </source>
</evidence>
<protein>
    <recommendedName>
        <fullName evidence="1">Carrier domain-containing protein</fullName>
    </recommendedName>
</protein>
<dbReference type="Proteomes" id="UP000637628">
    <property type="component" value="Unassembled WGS sequence"/>
</dbReference>
<dbReference type="PROSITE" id="PS50075">
    <property type="entry name" value="CARRIER"/>
    <property type="match status" value="1"/>
</dbReference>
<reference evidence="2 3" key="1">
    <citation type="submission" date="2021-01" db="EMBL/GenBank/DDBJ databases">
        <title>Whole genome shotgun sequence of Actinoplanes durhamensis NBRC 14914.</title>
        <authorList>
            <person name="Komaki H."/>
            <person name="Tamura T."/>
        </authorList>
    </citation>
    <scope>NUCLEOTIDE SEQUENCE [LARGE SCALE GENOMIC DNA]</scope>
    <source>
        <strain evidence="2 3">NBRC 14914</strain>
    </source>
</reference>
<evidence type="ECO:0000313" key="2">
    <source>
        <dbReference type="EMBL" id="GIE07801.1"/>
    </source>
</evidence>
<keyword evidence="3" id="KW-1185">Reference proteome</keyword>
<organism evidence="2 3">
    <name type="scientific">Paractinoplanes durhamensis</name>
    <dbReference type="NCBI Taxonomy" id="113563"/>
    <lineage>
        <taxon>Bacteria</taxon>
        <taxon>Bacillati</taxon>
        <taxon>Actinomycetota</taxon>
        <taxon>Actinomycetes</taxon>
        <taxon>Micromonosporales</taxon>
        <taxon>Micromonosporaceae</taxon>
        <taxon>Paractinoplanes</taxon>
    </lineage>
</organism>
<comment type="caution">
    <text evidence="2">The sequence shown here is derived from an EMBL/GenBank/DDBJ whole genome shotgun (WGS) entry which is preliminary data.</text>
</comment>
<feature type="domain" description="Carrier" evidence="1">
    <location>
        <begin position="9"/>
        <end position="87"/>
    </location>
</feature>
<evidence type="ECO:0000313" key="3">
    <source>
        <dbReference type="Proteomes" id="UP000637628"/>
    </source>
</evidence>
<dbReference type="RefSeq" id="WP_203735634.1">
    <property type="nucleotide sequence ID" value="NZ_BAAATX010000047.1"/>
</dbReference>
<proteinExistence type="predicted"/>
<dbReference type="InterPro" id="IPR036736">
    <property type="entry name" value="ACP-like_sf"/>
</dbReference>